<name>A0A563UEQ5_9SPHI</name>
<dbReference type="Proteomes" id="UP000320042">
    <property type="component" value="Unassembled WGS sequence"/>
</dbReference>
<reference evidence="1 2" key="1">
    <citation type="submission" date="2019-07" db="EMBL/GenBank/DDBJ databases">
        <authorList>
            <person name="Kim J."/>
        </authorList>
    </citation>
    <scope>NUCLEOTIDE SEQUENCE [LARGE SCALE GENOMIC DNA]</scope>
    <source>
        <strain evidence="2">dk17</strain>
    </source>
</reference>
<protein>
    <submittedName>
        <fullName evidence="1">Uncharacterized protein</fullName>
    </submittedName>
</protein>
<proteinExistence type="predicted"/>
<accession>A0A563UEQ5</accession>
<dbReference type="AlphaFoldDB" id="A0A563UEQ5"/>
<organism evidence="1 2">
    <name type="scientific">Mucilaginibacter pallidiroseus</name>
    <dbReference type="NCBI Taxonomy" id="2599295"/>
    <lineage>
        <taxon>Bacteria</taxon>
        <taxon>Pseudomonadati</taxon>
        <taxon>Bacteroidota</taxon>
        <taxon>Sphingobacteriia</taxon>
        <taxon>Sphingobacteriales</taxon>
        <taxon>Sphingobacteriaceae</taxon>
        <taxon>Mucilaginibacter</taxon>
    </lineage>
</organism>
<dbReference type="OrthoDB" id="796224at2"/>
<dbReference type="EMBL" id="VOEJ01000003">
    <property type="protein sequence ID" value="TWR29840.1"/>
    <property type="molecule type" value="Genomic_DNA"/>
</dbReference>
<gene>
    <name evidence="1" type="ORF">FPZ43_08270</name>
</gene>
<dbReference type="RefSeq" id="WP_146381396.1">
    <property type="nucleotide sequence ID" value="NZ_VOEJ01000003.1"/>
</dbReference>
<comment type="caution">
    <text evidence="1">The sequence shown here is derived from an EMBL/GenBank/DDBJ whole genome shotgun (WGS) entry which is preliminary data.</text>
</comment>
<keyword evidence="2" id="KW-1185">Reference proteome</keyword>
<sequence>MMQTFSVPLSSFPQNEIALTEQLDEILSSSYLADISTALIHENKEKFGPSVISNLSFEVVSYNLSAQTGRVRFWYDMQLTFGCEDLVKDHKKQHSYYNFIIDSADLKISFRGDEQESRSTADEF</sequence>
<evidence type="ECO:0000313" key="2">
    <source>
        <dbReference type="Proteomes" id="UP000320042"/>
    </source>
</evidence>
<evidence type="ECO:0000313" key="1">
    <source>
        <dbReference type="EMBL" id="TWR29840.1"/>
    </source>
</evidence>